<gene>
    <name evidence="1" type="ORF">PWA60_16690</name>
</gene>
<protein>
    <submittedName>
        <fullName evidence="1">DUF1834 family protein</fullName>
    </submittedName>
</protein>
<sequence>MLGELEDAIQGRLEQLKVQLPRLHLDSYGGELSDPDLLVDLLKMTPSVLITTPKVTFRKASQTRRFTAAVVFRLVISSTSVRGERETRRGTVARDPGSYWIWEQCMHLLTGWQHKEGGARVAPTEFANLVNGKFQTSHLSVLGQSFAIELDWVIPEFAAGTPDLEGVDLGYRVPAEAEEPVAHDHVELRNL</sequence>
<reference evidence="1" key="1">
    <citation type="submission" date="2023-02" db="EMBL/GenBank/DDBJ databases">
        <title>tmexCD-toprJ-like cluster.</title>
        <authorList>
            <person name="Gao X."/>
            <person name="Wang C."/>
            <person name="Liu J."/>
        </authorList>
    </citation>
    <scope>NUCLEOTIDE SEQUENCE</scope>
    <source>
        <strain evidence="1">GDW21C697WI</strain>
    </source>
</reference>
<name>A0AAJ5V1Z0_9PSED</name>
<proteinExistence type="predicted"/>
<dbReference type="InterPro" id="IPR014972">
    <property type="entry name" value="Phage_Mu_Gp37"/>
</dbReference>
<dbReference type="RefSeq" id="WP_201217312.1">
    <property type="nucleotide sequence ID" value="NZ_CP118677.1"/>
</dbReference>
<evidence type="ECO:0000313" key="2">
    <source>
        <dbReference type="Proteomes" id="UP001217631"/>
    </source>
</evidence>
<organism evidence="1 2">
    <name type="scientific">Pseudomonas juntendi</name>
    <dbReference type="NCBI Taxonomy" id="2666183"/>
    <lineage>
        <taxon>Bacteria</taxon>
        <taxon>Pseudomonadati</taxon>
        <taxon>Pseudomonadota</taxon>
        <taxon>Gammaproteobacteria</taxon>
        <taxon>Pseudomonadales</taxon>
        <taxon>Pseudomonadaceae</taxon>
        <taxon>Pseudomonas</taxon>
    </lineage>
</organism>
<dbReference type="EMBL" id="CP118677">
    <property type="protein sequence ID" value="WEA18932.1"/>
    <property type="molecule type" value="Genomic_DNA"/>
</dbReference>
<accession>A0AAJ5V1Z0</accession>
<dbReference type="AlphaFoldDB" id="A0AAJ5V1Z0"/>
<dbReference type="Proteomes" id="UP001217631">
    <property type="component" value="Chromosome"/>
</dbReference>
<evidence type="ECO:0000313" key="1">
    <source>
        <dbReference type="EMBL" id="WEA18932.1"/>
    </source>
</evidence>
<dbReference type="Pfam" id="PF08873">
    <property type="entry name" value="Phage_Mu_Gp37"/>
    <property type="match status" value="1"/>
</dbReference>